<dbReference type="Proteomes" id="UP000554054">
    <property type="component" value="Unassembled WGS sequence"/>
</dbReference>
<comment type="caution">
    <text evidence="2">The sequence shown here is derived from an EMBL/GenBank/DDBJ whole genome shotgun (WGS) entry which is preliminary data.</text>
</comment>
<dbReference type="EMBL" id="JACCAE010000001">
    <property type="protein sequence ID" value="NYF98608.1"/>
    <property type="molecule type" value="Genomic_DNA"/>
</dbReference>
<feature type="region of interest" description="Disordered" evidence="1">
    <location>
        <begin position="1"/>
        <end position="22"/>
    </location>
</feature>
<organism evidence="2 3">
    <name type="scientific">Janibacter cremeus</name>
    <dbReference type="NCBI Taxonomy" id="1285192"/>
    <lineage>
        <taxon>Bacteria</taxon>
        <taxon>Bacillati</taxon>
        <taxon>Actinomycetota</taxon>
        <taxon>Actinomycetes</taxon>
        <taxon>Micrococcales</taxon>
        <taxon>Intrasporangiaceae</taxon>
        <taxon>Janibacter</taxon>
    </lineage>
</organism>
<accession>A0A852VRV9</accession>
<keyword evidence="3" id="KW-1185">Reference proteome</keyword>
<evidence type="ECO:0000313" key="2">
    <source>
        <dbReference type="EMBL" id="NYF98608.1"/>
    </source>
</evidence>
<sequence length="90" mass="9758">MSDLPTAGDSGWSDPDTLGAIPPVRTVTYCGYCGESASKKSHVLCRQRLEVEPPKMCTTCRRQLTVEKTADGWVAQCKKHGETSGTITRA</sequence>
<dbReference type="RefSeq" id="WP_185991397.1">
    <property type="nucleotide sequence ID" value="NZ_JACCAE010000001.1"/>
</dbReference>
<gene>
    <name evidence="2" type="ORF">BJY20_002000</name>
</gene>
<dbReference type="AlphaFoldDB" id="A0A852VRV9"/>
<reference evidence="2 3" key="1">
    <citation type="submission" date="2020-07" db="EMBL/GenBank/DDBJ databases">
        <title>Sequencing the genomes of 1000 actinobacteria strains.</title>
        <authorList>
            <person name="Klenk H.-P."/>
        </authorList>
    </citation>
    <scope>NUCLEOTIDE SEQUENCE [LARGE SCALE GENOMIC DNA]</scope>
    <source>
        <strain evidence="2 3">DSM 26154</strain>
    </source>
</reference>
<proteinExistence type="predicted"/>
<evidence type="ECO:0000313" key="3">
    <source>
        <dbReference type="Proteomes" id="UP000554054"/>
    </source>
</evidence>
<name>A0A852VRV9_9MICO</name>
<evidence type="ECO:0000256" key="1">
    <source>
        <dbReference type="SAM" id="MobiDB-lite"/>
    </source>
</evidence>
<protein>
    <submittedName>
        <fullName evidence="2">Uncharacterized protein</fullName>
    </submittedName>
</protein>